<evidence type="ECO:0000256" key="10">
    <source>
        <dbReference type="ARBA" id="ARBA00047297"/>
    </source>
</evidence>
<dbReference type="GO" id="GO:0005509">
    <property type="term" value="F:calcium ion binding"/>
    <property type="evidence" value="ECO:0007669"/>
    <property type="project" value="InterPro"/>
</dbReference>
<dbReference type="InterPro" id="IPR036258">
    <property type="entry name" value="Apyrase_sf"/>
</dbReference>
<dbReference type="InterPro" id="IPR009283">
    <property type="entry name" value="Apyrase"/>
</dbReference>
<evidence type="ECO:0000256" key="2">
    <source>
        <dbReference type="ARBA" id="ARBA00012148"/>
    </source>
</evidence>
<keyword evidence="4" id="KW-0800">Toxin</keyword>
<dbReference type="PANTHER" id="PTHR13023">
    <property type="entry name" value="APYRASE"/>
    <property type="match status" value="1"/>
</dbReference>
<feature type="binding site" evidence="12">
    <location>
        <position position="339"/>
    </location>
    <ligand>
        <name>Ca(2+)</name>
        <dbReference type="ChEBI" id="CHEBI:29108"/>
    </ligand>
</feature>
<feature type="binding site" evidence="12">
    <location>
        <position position="163"/>
    </location>
    <ligand>
        <name>Ca(2+)</name>
        <dbReference type="ChEBI" id="CHEBI:29108"/>
    </ligand>
</feature>
<evidence type="ECO:0000256" key="6">
    <source>
        <dbReference type="ARBA" id="ARBA00022801"/>
    </source>
</evidence>
<dbReference type="SUPFAM" id="SSF101887">
    <property type="entry name" value="Apyrase"/>
    <property type="match status" value="2"/>
</dbReference>
<keyword evidence="7 12" id="KW-0106">Calcium</keyword>
<keyword evidence="3" id="KW-1201">Platelet aggregation inhibiting toxin</keyword>
<dbReference type="GO" id="GO:0090729">
    <property type="term" value="F:toxin activity"/>
    <property type="evidence" value="ECO:0007669"/>
    <property type="project" value="UniProtKB-KW"/>
</dbReference>
<dbReference type="Gene3D" id="2.120.10.100">
    <property type="entry name" value="Apyrase"/>
    <property type="match status" value="1"/>
</dbReference>
<feature type="transmembrane region" description="Helical" evidence="13">
    <location>
        <begin position="45"/>
        <end position="63"/>
    </location>
</feature>
<feature type="binding site" evidence="12">
    <location>
        <position position="162"/>
    </location>
    <ligand>
        <name>Ca(2+)</name>
        <dbReference type="ChEBI" id="CHEBI:29108"/>
    </ligand>
</feature>
<dbReference type="FunFam" id="2.120.10.100:FF:000001">
    <property type="entry name" value="Soluble calcium-activated nucleotidase 1"/>
    <property type="match status" value="1"/>
</dbReference>
<keyword evidence="15" id="KW-1185">Reference proteome</keyword>
<keyword evidence="8" id="KW-1199">Hemostasis impairing toxin</keyword>
<gene>
    <name evidence="14" type="ORF">Zmor_023137</name>
</gene>
<keyword evidence="6" id="KW-0378">Hydrolase</keyword>
<evidence type="ECO:0000256" key="13">
    <source>
        <dbReference type="SAM" id="Phobius"/>
    </source>
</evidence>
<evidence type="ECO:0000256" key="5">
    <source>
        <dbReference type="ARBA" id="ARBA00022723"/>
    </source>
</evidence>
<feature type="binding site" evidence="12">
    <location>
        <position position="278"/>
    </location>
    <ligand>
        <name>Ca(2+)</name>
        <dbReference type="ChEBI" id="CHEBI:29108"/>
    </ligand>
</feature>
<sequence length="570" mass="65657">MEPNHLRMQLLSDDEMGSSKDWRKALRAQPAYRIVNRTIRGQTQFISIVAFIGLFVLIILYMFPRKGGSSGSVLRSSSYNYTYPLTSPIKTSSMHTFRIGVIADLDTNSRSDSDKNEWYSHFMRGYLSYSPTRHTVVVTWDRTSPIRLTTSYSHKGRGMELSELVVFDGRLLTFDDRTGLVFEIINDKAIPWVLLMDGDGKNTKGFKSEWATVKDEVLYVGSMGKEWTTPSGQLVNHNPQFVKTITTKGQVTHLNWVDEFKRLREVLGIYWPGYMIHESGVWSDVHRRWFFLPRRCSKEQYNESLDEHRGCSVLISTNEDLYDVKTTQILNSKPTRGFSSFKFIPSSEDQVIVACEPKNSTARPQLTSRPSQSTAKNTKGFKSEWATVKDEVLYVGSMGKEWTTPSGQLVNHNPQFVKTITTKGQVTHLNWVDEFKRLREVLGIYWPGYMIHESGVWSDVHRRWFFLPRRCSKEQYNESLDEHRGCSVLISTNEDLYDVKTTQILNSKPTRGFSSFKFIPSSEDQVIVALRTEELDGKTSTYITSFTIHGEVLLDDFYMSDLKYEGLEFI</sequence>
<dbReference type="Pfam" id="PF06079">
    <property type="entry name" value="Apyrase"/>
    <property type="match status" value="2"/>
</dbReference>
<evidence type="ECO:0000256" key="1">
    <source>
        <dbReference type="ARBA" id="ARBA00001913"/>
    </source>
</evidence>
<organism evidence="14 15">
    <name type="scientific">Zophobas morio</name>
    <dbReference type="NCBI Taxonomy" id="2755281"/>
    <lineage>
        <taxon>Eukaryota</taxon>
        <taxon>Metazoa</taxon>
        <taxon>Ecdysozoa</taxon>
        <taxon>Arthropoda</taxon>
        <taxon>Hexapoda</taxon>
        <taxon>Insecta</taxon>
        <taxon>Pterygota</taxon>
        <taxon>Neoptera</taxon>
        <taxon>Endopterygota</taxon>
        <taxon>Coleoptera</taxon>
        <taxon>Polyphaga</taxon>
        <taxon>Cucujiformia</taxon>
        <taxon>Tenebrionidae</taxon>
        <taxon>Zophobas</taxon>
    </lineage>
</organism>
<name>A0AA38M7I7_9CUCU</name>
<proteinExistence type="inferred from homology"/>
<comment type="catalytic activity">
    <reaction evidence="10">
        <text>a ribonucleoside 5'-triphosphate + 2 H2O = a ribonucleoside 5'-phosphate + 2 phosphate + 2 H(+)</text>
        <dbReference type="Rhea" id="RHEA:36795"/>
        <dbReference type="ChEBI" id="CHEBI:15377"/>
        <dbReference type="ChEBI" id="CHEBI:15378"/>
        <dbReference type="ChEBI" id="CHEBI:43474"/>
        <dbReference type="ChEBI" id="CHEBI:58043"/>
        <dbReference type="ChEBI" id="CHEBI:61557"/>
        <dbReference type="EC" id="3.6.1.5"/>
    </reaction>
    <physiologicalReaction direction="left-to-right" evidence="10">
        <dbReference type="Rhea" id="RHEA:36796"/>
    </physiologicalReaction>
</comment>
<accession>A0AA38M7I7</accession>
<protein>
    <recommendedName>
        <fullName evidence="11">Apyrase</fullName>
        <ecNumber evidence="2">3.6.1.5</ecNumber>
    </recommendedName>
</protein>
<evidence type="ECO:0000256" key="9">
    <source>
        <dbReference type="ARBA" id="ARBA00025738"/>
    </source>
</evidence>
<evidence type="ECO:0000256" key="4">
    <source>
        <dbReference type="ARBA" id="ARBA00022656"/>
    </source>
</evidence>
<dbReference type="Proteomes" id="UP001168821">
    <property type="component" value="Unassembled WGS sequence"/>
</dbReference>
<evidence type="ECO:0000313" key="14">
    <source>
        <dbReference type="EMBL" id="KAJ3645487.1"/>
    </source>
</evidence>
<evidence type="ECO:0000256" key="8">
    <source>
        <dbReference type="ARBA" id="ARBA00023240"/>
    </source>
</evidence>
<keyword evidence="13" id="KW-1133">Transmembrane helix</keyword>
<comment type="cofactor">
    <cofactor evidence="1 12">
        <name>Ca(2+)</name>
        <dbReference type="ChEBI" id="CHEBI:29108"/>
    </cofactor>
</comment>
<evidence type="ECO:0000256" key="3">
    <source>
        <dbReference type="ARBA" id="ARBA00022442"/>
    </source>
</evidence>
<dbReference type="GO" id="GO:0030166">
    <property type="term" value="P:proteoglycan biosynthetic process"/>
    <property type="evidence" value="ECO:0007669"/>
    <property type="project" value="TreeGrafter"/>
</dbReference>
<evidence type="ECO:0000256" key="11">
    <source>
        <dbReference type="ARBA" id="ARBA00074431"/>
    </source>
</evidence>
<comment type="similarity">
    <text evidence="9">Belongs to the apyrase family.</text>
</comment>
<dbReference type="PANTHER" id="PTHR13023:SF3">
    <property type="entry name" value="SOLUBLE CALCIUM-ACTIVATED NUCLEOTIDASE 1"/>
    <property type="match status" value="1"/>
</dbReference>
<reference evidence="14" key="1">
    <citation type="journal article" date="2023" name="G3 (Bethesda)">
        <title>Whole genome assemblies of Zophobas morio and Tenebrio molitor.</title>
        <authorList>
            <person name="Kaur S."/>
            <person name="Stinson S.A."/>
            <person name="diCenzo G.C."/>
        </authorList>
    </citation>
    <scope>NUCLEOTIDE SEQUENCE</scope>
    <source>
        <strain evidence="14">QUZm001</strain>
    </source>
</reference>
<evidence type="ECO:0000256" key="7">
    <source>
        <dbReference type="ARBA" id="ARBA00022837"/>
    </source>
</evidence>
<feature type="binding site" evidence="12">
    <location>
        <position position="209"/>
    </location>
    <ligand>
        <name>Ca(2+)</name>
        <dbReference type="ChEBI" id="CHEBI:29108"/>
    </ligand>
</feature>
<keyword evidence="13" id="KW-0812">Transmembrane</keyword>
<comment type="caution">
    <text evidence="14">The sequence shown here is derived from an EMBL/GenBank/DDBJ whole genome shotgun (WGS) entry which is preliminary data.</text>
</comment>
<dbReference type="EMBL" id="JALNTZ010000007">
    <property type="protein sequence ID" value="KAJ3645487.1"/>
    <property type="molecule type" value="Genomic_DNA"/>
</dbReference>
<keyword evidence="5 12" id="KW-0479">Metal-binding</keyword>
<dbReference type="GO" id="GO:0004382">
    <property type="term" value="F:GDP phosphatase activity"/>
    <property type="evidence" value="ECO:0007669"/>
    <property type="project" value="TreeGrafter"/>
</dbReference>
<dbReference type="AlphaFoldDB" id="A0AA38M7I7"/>
<keyword evidence="13" id="KW-0472">Membrane</keyword>
<dbReference type="EC" id="3.6.1.5" evidence="2"/>
<dbReference type="GO" id="GO:0045134">
    <property type="term" value="F:UDP phosphatase activity"/>
    <property type="evidence" value="ECO:0007669"/>
    <property type="project" value="TreeGrafter"/>
</dbReference>
<dbReference type="GO" id="GO:0004050">
    <property type="term" value="F:apyrase activity"/>
    <property type="evidence" value="ECO:0007669"/>
    <property type="project" value="UniProtKB-EC"/>
</dbReference>
<evidence type="ECO:0000256" key="12">
    <source>
        <dbReference type="PIRSR" id="PIRSR609283-1"/>
    </source>
</evidence>
<evidence type="ECO:0000313" key="15">
    <source>
        <dbReference type="Proteomes" id="UP001168821"/>
    </source>
</evidence>